<name>A0A124GP78_PICGL</name>
<geneLocation type="mitochondrion" evidence="1"/>
<dbReference type="AlphaFoldDB" id="A0A124GP78"/>
<gene>
    <name evidence="1" type="ORF">ABT39_MTgene974</name>
</gene>
<sequence>MPTCLLSCFLLAGFTNNPPNNRDISPLSPGPYQLMKEGFSPLSMPEKSFGSSLQDRRARDYAQLTTAMCMGPGLCAVNEQFVSFHRSDQLNVTPIQKIAFDPELS</sequence>
<reference evidence="1" key="1">
    <citation type="journal article" date="2015" name="Genome Biol. Evol.">
        <title>Organellar Genomes of White Spruce (Picea glauca): Assembly and Annotation.</title>
        <authorList>
            <person name="Jackman S.D."/>
            <person name="Warren R.L."/>
            <person name="Gibb E.A."/>
            <person name="Vandervalk B.P."/>
            <person name="Mohamadi H."/>
            <person name="Chu J."/>
            <person name="Raymond A."/>
            <person name="Pleasance S."/>
            <person name="Coope R."/>
            <person name="Wildung M.R."/>
            <person name="Ritland C.E."/>
            <person name="Bousquet J."/>
            <person name="Jones S.J."/>
            <person name="Bohlmann J."/>
            <person name="Birol I."/>
        </authorList>
    </citation>
    <scope>NUCLEOTIDE SEQUENCE [LARGE SCALE GENOMIC DNA]</scope>
    <source>
        <tissue evidence="1">Flushing bud</tissue>
    </source>
</reference>
<comment type="caution">
    <text evidence="1">The sequence shown here is derived from an EMBL/GenBank/DDBJ whole genome shotgun (WGS) entry which is preliminary data.</text>
</comment>
<protein>
    <submittedName>
        <fullName evidence="1">Uncharacterized protein</fullName>
    </submittedName>
</protein>
<keyword evidence="1" id="KW-0496">Mitochondrion</keyword>
<proteinExistence type="predicted"/>
<evidence type="ECO:0000313" key="1">
    <source>
        <dbReference type="EMBL" id="KUM51128.1"/>
    </source>
</evidence>
<dbReference type="EMBL" id="LKAM01000001">
    <property type="protein sequence ID" value="KUM51128.1"/>
    <property type="molecule type" value="Genomic_DNA"/>
</dbReference>
<accession>A0A124GP78</accession>
<organism evidence="1">
    <name type="scientific">Picea glauca</name>
    <name type="common">White spruce</name>
    <name type="synonym">Pinus glauca</name>
    <dbReference type="NCBI Taxonomy" id="3330"/>
    <lineage>
        <taxon>Eukaryota</taxon>
        <taxon>Viridiplantae</taxon>
        <taxon>Streptophyta</taxon>
        <taxon>Embryophyta</taxon>
        <taxon>Tracheophyta</taxon>
        <taxon>Spermatophyta</taxon>
        <taxon>Pinopsida</taxon>
        <taxon>Pinidae</taxon>
        <taxon>Conifers I</taxon>
        <taxon>Pinales</taxon>
        <taxon>Pinaceae</taxon>
        <taxon>Picea</taxon>
    </lineage>
</organism>